<evidence type="ECO:0000313" key="1">
    <source>
        <dbReference type="EMBL" id="KAB5593687.1"/>
    </source>
</evidence>
<dbReference type="Proteomes" id="UP000383932">
    <property type="component" value="Unassembled WGS sequence"/>
</dbReference>
<gene>
    <name evidence="1" type="ORF">CTheo_2870</name>
</gene>
<keyword evidence="2" id="KW-1185">Reference proteome</keyword>
<comment type="caution">
    <text evidence="1">The sequence shown here is derived from an EMBL/GenBank/DDBJ whole genome shotgun (WGS) entry which is preliminary data.</text>
</comment>
<evidence type="ECO:0000313" key="2">
    <source>
        <dbReference type="Proteomes" id="UP000383932"/>
    </source>
</evidence>
<proteinExistence type="predicted"/>
<sequence>MSSLLARICLYLGIRYVRAREQDLLGRRIDLFLHPDETEDALAVLSGAARENKHATLVYLQLLHSQPRFEPCFVTISVANNVIVGGVHPTSPEEAGDIAHNASAEEALMIAQLDGYTSDIRRGPIAINWIGTQLPRTAFLLDRFSSDCTITHCTNAALLDLETCVGRGFYKYVAERDETVVRSFMSRLKRSGIGADAPASVGFEHVTFAMCIGGRDLMSSLVLDIFCVVFLSLIALNSPRSAHTPMNGSDEVQVSAVGSAASDGIILVVQRDS</sequence>
<protein>
    <submittedName>
        <fullName evidence="1">Uncharacterized protein</fullName>
    </submittedName>
</protein>
<dbReference type="OrthoDB" id="411251at2759"/>
<dbReference type="AlphaFoldDB" id="A0A5N5QR28"/>
<name>A0A5N5QR28_9AGAM</name>
<organism evidence="1 2">
    <name type="scientific">Ceratobasidium theobromae</name>
    <dbReference type="NCBI Taxonomy" id="1582974"/>
    <lineage>
        <taxon>Eukaryota</taxon>
        <taxon>Fungi</taxon>
        <taxon>Dikarya</taxon>
        <taxon>Basidiomycota</taxon>
        <taxon>Agaricomycotina</taxon>
        <taxon>Agaricomycetes</taxon>
        <taxon>Cantharellales</taxon>
        <taxon>Ceratobasidiaceae</taxon>
        <taxon>Ceratobasidium</taxon>
    </lineage>
</organism>
<dbReference type="EMBL" id="SSOP01000032">
    <property type="protein sequence ID" value="KAB5593687.1"/>
    <property type="molecule type" value="Genomic_DNA"/>
</dbReference>
<accession>A0A5N5QR28</accession>
<reference evidence="1 2" key="1">
    <citation type="journal article" date="2019" name="Fungal Biol. Biotechnol.">
        <title>Draft genome sequence of fastidious pathogen Ceratobasidium theobromae, which causes vascular-streak dieback in Theobroma cacao.</title>
        <authorList>
            <person name="Ali S.S."/>
            <person name="Asman A."/>
            <person name="Shao J."/>
            <person name="Firmansyah A.P."/>
            <person name="Susilo A.W."/>
            <person name="Rosmana A."/>
            <person name="McMahon P."/>
            <person name="Junaid M."/>
            <person name="Guest D."/>
            <person name="Kheng T.Y."/>
            <person name="Meinhardt L.W."/>
            <person name="Bailey B.A."/>
        </authorList>
    </citation>
    <scope>NUCLEOTIDE SEQUENCE [LARGE SCALE GENOMIC DNA]</scope>
    <source>
        <strain evidence="1 2">CT2</strain>
    </source>
</reference>